<feature type="transmembrane region" description="Helical" evidence="1">
    <location>
        <begin position="80"/>
        <end position="97"/>
    </location>
</feature>
<keyword evidence="3" id="KW-1185">Reference proteome</keyword>
<gene>
    <name evidence="2" type="ORF">DFQ04_0674</name>
</gene>
<accession>A0A4R6TBM7</accession>
<dbReference type="Pfam" id="PF22503">
    <property type="entry name" value="DUF6992"/>
    <property type="match status" value="1"/>
</dbReference>
<feature type="transmembrane region" description="Helical" evidence="1">
    <location>
        <begin position="119"/>
        <end position="137"/>
    </location>
</feature>
<evidence type="ECO:0000313" key="2">
    <source>
        <dbReference type="EMBL" id="TDQ18864.1"/>
    </source>
</evidence>
<evidence type="ECO:0000256" key="1">
    <source>
        <dbReference type="SAM" id="Phobius"/>
    </source>
</evidence>
<proteinExistence type="predicted"/>
<dbReference type="EMBL" id="SNYF01000005">
    <property type="protein sequence ID" value="TDQ18864.1"/>
    <property type="molecule type" value="Genomic_DNA"/>
</dbReference>
<reference evidence="2 3" key="1">
    <citation type="submission" date="2019-03" db="EMBL/GenBank/DDBJ databases">
        <title>Genomic Encyclopedia of Type Strains, Phase III (KMG-III): the genomes of soil and plant-associated and newly described type strains.</title>
        <authorList>
            <person name="Whitman W."/>
        </authorList>
    </citation>
    <scope>NUCLEOTIDE SEQUENCE [LARGE SCALE GENOMIC DNA]</scope>
    <source>
        <strain evidence="2 3">CECT 8446</strain>
    </source>
</reference>
<keyword evidence="1" id="KW-1133">Transmembrane helix</keyword>
<protein>
    <submittedName>
        <fullName evidence="2">Uncharacterized protein</fullName>
    </submittedName>
</protein>
<dbReference type="RefSeq" id="WP_133552656.1">
    <property type="nucleotide sequence ID" value="NZ_SNYF01000005.1"/>
</dbReference>
<keyword evidence="1" id="KW-0472">Membrane</keyword>
<feature type="transmembrane region" description="Helical" evidence="1">
    <location>
        <begin position="149"/>
        <end position="173"/>
    </location>
</feature>
<name>A0A4R6TBM7_9BACT</name>
<dbReference type="AlphaFoldDB" id="A0A4R6TBM7"/>
<dbReference type="OrthoDB" id="1122568at2"/>
<evidence type="ECO:0000313" key="3">
    <source>
        <dbReference type="Proteomes" id="UP000294535"/>
    </source>
</evidence>
<keyword evidence="1" id="KW-0812">Transmembrane</keyword>
<sequence length="201" mass="21919">MKASNSIRLGIFLLVFFGLGVIPLLAQEIPALKDFNSVRLDYNQKGMLILGSWAVGNMIWGGIGASQTSGEVKAFHQMNLYWNTVNLAIAGFGYWQATKEVPGTDFWATLEAQQGIEKVLLVNAALDVAYMAGGLYLKERGLRKDNERLVGFGKSIILQGAFLMAFDGVMYGFHHAHAKDLPGLVQNLSLGPNGFSLIIPL</sequence>
<feature type="transmembrane region" description="Helical" evidence="1">
    <location>
        <begin position="50"/>
        <end position="68"/>
    </location>
</feature>
<dbReference type="InterPro" id="IPR054261">
    <property type="entry name" value="DUF6992"/>
</dbReference>
<organism evidence="2 3">
    <name type="scientific">Algoriphagus boseongensis</name>
    <dbReference type="NCBI Taxonomy" id="1442587"/>
    <lineage>
        <taxon>Bacteria</taxon>
        <taxon>Pseudomonadati</taxon>
        <taxon>Bacteroidota</taxon>
        <taxon>Cytophagia</taxon>
        <taxon>Cytophagales</taxon>
        <taxon>Cyclobacteriaceae</taxon>
        <taxon>Algoriphagus</taxon>
    </lineage>
</organism>
<dbReference type="Proteomes" id="UP000294535">
    <property type="component" value="Unassembled WGS sequence"/>
</dbReference>
<comment type="caution">
    <text evidence="2">The sequence shown here is derived from an EMBL/GenBank/DDBJ whole genome shotgun (WGS) entry which is preliminary data.</text>
</comment>